<accession>A0A1B6LGB6</accession>
<sequence length="150" mass="15350">SLNLVFQPPAGAVALSAVYRVKVLVFDPPGGEIPLVGPQVTVVIPFNSSSVPTSHAIKCLAVEQGLWSPSICETSSTADTVAICKCPAYLYYSVFALPVPTSTTVPTTTVTSTPSTTTSTPVTMVPTAPTAVTMVPTAPTAVTMVPTAPT</sequence>
<evidence type="ECO:0000313" key="1">
    <source>
        <dbReference type="EMBL" id="JAT22741.1"/>
    </source>
</evidence>
<name>A0A1B6LGB6_9HEMI</name>
<evidence type="ECO:0008006" key="2">
    <source>
        <dbReference type="Google" id="ProtNLM"/>
    </source>
</evidence>
<protein>
    <recommendedName>
        <fullName evidence="2">GPS domain-containing protein</fullName>
    </recommendedName>
</protein>
<organism evidence="1">
    <name type="scientific">Graphocephala atropunctata</name>
    <dbReference type="NCBI Taxonomy" id="36148"/>
    <lineage>
        <taxon>Eukaryota</taxon>
        <taxon>Metazoa</taxon>
        <taxon>Ecdysozoa</taxon>
        <taxon>Arthropoda</taxon>
        <taxon>Hexapoda</taxon>
        <taxon>Insecta</taxon>
        <taxon>Pterygota</taxon>
        <taxon>Neoptera</taxon>
        <taxon>Paraneoptera</taxon>
        <taxon>Hemiptera</taxon>
        <taxon>Auchenorrhyncha</taxon>
        <taxon>Membracoidea</taxon>
        <taxon>Cicadellidae</taxon>
        <taxon>Cicadellinae</taxon>
        <taxon>Cicadellini</taxon>
        <taxon>Graphocephala</taxon>
    </lineage>
</organism>
<feature type="non-terminal residue" evidence="1">
    <location>
        <position position="1"/>
    </location>
</feature>
<dbReference type="EMBL" id="GEBQ01017236">
    <property type="protein sequence ID" value="JAT22741.1"/>
    <property type="molecule type" value="Transcribed_RNA"/>
</dbReference>
<reference evidence="1" key="1">
    <citation type="submission" date="2015-11" db="EMBL/GenBank/DDBJ databases">
        <title>De novo transcriptome assembly of four potential Pierce s Disease insect vectors from Arizona vineyards.</title>
        <authorList>
            <person name="Tassone E.E."/>
        </authorList>
    </citation>
    <scope>NUCLEOTIDE SEQUENCE</scope>
</reference>
<feature type="non-terminal residue" evidence="1">
    <location>
        <position position="150"/>
    </location>
</feature>
<gene>
    <name evidence="1" type="ORF">g.50961</name>
</gene>
<dbReference type="AlphaFoldDB" id="A0A1B6LGB6"/>
<proteinExistence type="predicted"/>